<protein>
    <submittedName>
        <fullName evidence="2">Uncharacterized protein</fullName>
    </submittedName>
</protein>
<comment type="caution">
    <text evidence="2">The sequence shown here is derived from an EMBL/GenBank/DDBJ whole genome shotgun (WGS) entry which is preliminary data.</text>
</comment>
<feature type="compositionally biased region" description="Polar residues" evidence="1">
    <location>
        <begin position="1"/>
        <end position="18"/>
    </location>
</feature>
<name>A0A420YGI5_9PEZI</name>
<organism evidence="2 3">
    <name type="scientific">Coniochaeta pulveracea</name>
    <dbReference type="NCBI Taxonomy" id="177199"/>
    <lineage>
        <taxon>Eukaryota</taxon>
        <taxon>Fungi</taxon>
        <taxon>Dikarya</taxon>
        <taxon>Ascomycota</taxon>
        <taxon>Pezizomycotina</taxon>
        <taxon>Sordariomycetes</taxon>
        <taxon>Sordariomycetidae</taxon>
        <taxon>Coniochaetales</taxon>
        <taxon>Coniochaetaceae</taxon>
        <taxon>Coniochaeta</taxon>
    </lineage>
</organism>
<dbReference type="SUPFAM" id="SSF50978">
    <property type="entry name" value="WD40 repeat-like"/>
    <property type="match status" value="2"/>
</dbReference>
<dbReference type="STRING" id="177199.A0A420YGI5"/>
<feature type="compositionally biased region" description="Polar residues" evidence="1">
    <location>
        <begin position="1056"/>
        <end position="1067"/>
    </location>
</feature>
<dbReference type="PANTHER" id="PTHR45589">
    <property type="entry name" value="WD REPEAT DOMAIN 62, ISOFORM G"/>
    <property type="match status" value="1"/>
</dbReference>
<evidence type="ECO:0000313" key="3">
    <source>
        <dbReference type="Proteomes" id="UP000275385"/>
    </source>
</evidence>
<dbReference type="InterPro" id="IPR036322">
    <property type="entry name" value="WD40_repeat_dom_sf"/>
</dbReference>
<dbReference type="OrthoDB" id="6252103at2759"/>
<feature type="compositionally biased region" description="Low complexity" evidence="1">
    <location>
        <begin position="21"/>
        <end position="30"/>
    </location>
</feature>
<feature type="region of interest" description="Disordered" evidence="1">
    <location>
        <begin position="771"/>
        <end position="898"/>
    </location>
</feature>
<dbReference type="Pfam" id="PF00400">
    <property type="entry name" value="WD40"/>
    <property type="match status" value="2"/>
</dbReference>
<reference evidence="2 3" key="1">
    <citation type="submission" date="2018-08" db="EMBL/GenBank/DDBJ databases">
        <title>Draft genome of the lignicolous fungus Coniochaeta pulveracea.</title>
        <authorList>
            <person name="Borstlap C.J."/>
            <person name="De Witt R.N."/>
            <person name="Botha A."/>
            <person name="Volschenk H."/>
        </authorList>
    </citation>
    <scope>NUCLEOTIDE SEQUENCE [LARGE SCALE GENOMIC DNA]</scope>
    <source>
        <strain evidence="2 3">CAB683</strain>
    </source>
</reference>
<feature type="region of interest" description="Disordered" evidence="1">
    <location>
        <begin position="1004"/>
        <end position="1067"/>
    </location>
</feature>
<dbReference type="Gene3D" id="2.130.10.10">
    <property type="entry name" value="YVTN repeat-like/Quinoprotein amine dehydrogenase"/>
    <property type="match status" value="4"/>
</dbReference>
<dbReference type="InterPro" id="IPR001680">
    <property type="entry name" value="WD40_rpt"/>
</dbReference>
<dbReference type="InterPro" id="IPR015943">
    <property type="entry name" value="WD40/YVTN_repeat-like_dom_sf"/>
</dbReference>
<proteinExistence type="predicted"/>
<dbReference type="PANTHER" id="PTHR45589:SF1">
    <property type="entry name" value="WD REPEAT DOMAIN 62, ISOFORM G"/>
    <property type="match status" value="1"/>
</dbReference>
<feature type="compositionally biased region" description="Low complexity" evidence="1">
    <location>
        <begin position="95"/>
        <end position="110"/>
    </location>
</feature>
<sequence>MASTPSSRLKLTPSNSPFLQRPSRSPIRARAPSHDSRLSLKRVIGTTCSSPTGFDAVHPCFAYIAGGAVVVVDVDGDQYTQRFFRARPAAVPVFSTTSTSQSPSTPSSTPKANDRRNRAARDSPRESLYGSGDWAESPSSKTWTSRERIKAATCVSLSRCGRYLAVGETGYTPRVLIFSLQDTSSDTPLVSISEHTFGVTAVAWSPDSKYLASLGTANDGFLFLWKIDPKTGAAKLFQQNRCTSFIKGMFWMGKNLVTIGVRHIKVWRVEEEPPKISPTKSKFSGEISYPQPQTQRALPGRNILLGSLLEACFSCAVAIDEKQAIICSDNGDICLLDEQMKLTKVHEIGFSVNCVSLRQSNVYISGKGGKFAVLSLDAIRQGAEDKVLTVTEESSSILAMGFVEKHLITIDDKHSVDIWGPEVIPSQSDAEGTRIQIPGPGEAIVGVHSFGGRSDTEASFYTWSASGCVTLWDAGGMLKTPFNVPIEQLDPDDESVPVNGLVIVRATSNGKQFVAGDKLGVLRVIDGATFECVTEIKAHSSDCQDITLYEDAVKTLMATSGRDRTAQLFQKSGEGVFELVQTLEFAARVVQVLIPSSAKLITCSLDRTLQVFDLVEKDGDPNSMAAIPSRVISLKASPASMVMSLDGNSIYVSLVDRSICQFDMDTGRLANTFKCIDEAGSDAVVIDSLIYGQVPPHDTPFLLGLSNTDKSVRIYDSLTGAFLDREWGHTEAINGLVLLDDGEMRKKIVSVGSDGTIMMWALDLHESFMGSSKRETSPEKTSSINRPPLRRVLSKAELAEFQRSSPSPSGRQSPPRLQRRASKYGLSSAASVRTPVHLMPASPLAPEGTPSRRRPSDDAQSNGSRSPPLSPKARSRLSRRPSLPAINQSTLAHNPLKKKSASNLRAAYGYGSLNMATEQTCRQLRAFRKKLSSTEPISADVLAELDAELKLTAAALGDRAIRTRSSGKRKQSVSETVLSGLLDEYSDRLVSMLDAKLRLRLDDEKEGASPQLEVDVEESPLGLDGENDEEIKADAPIIQGADGQRTPEIDEGGSEAGSSTTLGEGNS</sequence>
<evidence type="ECO:0000313" key="2">
    <source>
        <dbReference type="EMBL" id="RKU46979.1"/>
    </source>
</evidence>
<dbReference type="Proteomes" id="UP000275385">
    <property type="component" value="Unassembled WGS sequence"/>
</dbReference>
<feature type="region of interest" description="Disordered" evidence="1">
    <location>
        <begin position="1"/>
        <end position="36"/>
    </location>
</feature>
<keyword evidence="3" id="KW-1185">Reference proteome</keyword>
<dbReference type="InterPro" id="IPR052779">
    <property type="entry name" value="WDR62"/>
</dbReference>
<accession>A0A420YGI5</accession>
<evidence type="ECO:0000256" key="1">
    <source>
        <dbReference type="SAM" id="MobiDB-lite"/>
    </source>
</evidence>
<dbReference type="EMBL" id="QVQW01000011">
    <property type="protein sequence ID" value="RKU46979.1"/>
    <property type="molecule type" value="Genomic_DNA"/>
</dbReference>
<dbReference type="AlphaFoldDB" id="A0A420YGI5"/>
<feature type="region of interest" description="Disordered" evidence="1">
    <location>
        <begin position="94"/>
        <end position="140"/>
    </location>
</feature>
<dbReference type="SMART" id="SM00320">
    <property type="entry name" value="WD40"/>
    <property type="match status" value="7"/>
</dbReference>
<feature type="compositionally biased region" description="Basic and acidic residues" evidence="1">
    <location>
        <begin position="112"/>
        <end position="125"/>
    </location>
</feature>
<gene>
    <name evidence="2" type="ORF">DL546_007019</name>
</gene>
<feature type="compositionally biased region" description="Low complexity" evidence="1">
    <location>
        <begin position="802"/>
        <end position="816"/>
    </location>
</feature>